<comment type="caution">
    <text evidence="2">The sequence shown here is derived from an EMBL/GenBank/DDBJ whole genome shotgun (WGS) entry which is preliminary data.</text>
</comment>
<proteinExistence type="predicted"/>
<gene>
    <name evidence="2" type="ORF">V2H45_15490</name>
</gene>
<keyword evidence="3" id="KW-1185">Reference proteome</keyword>
<dbReference type="Proteomes" id="UP001333818">
    <property type="component" value="Unassembled WGS sequence"/>
</dbReference>
<protein>
    <submittedName>
        <fullName evidence="2">Uncharacterized protein</fullName>
    </submittedName>
</protein>
<reference evidence="2" key="1">
    <citation type="submission" date="2024-01" db="EMBL/GenBank/DDBJ databases">
        <title>Bank of Algae and Cyanobacteria of the Azores (BACA) strain genomes.</title>
        <authorList>
            <person name="Luz R."/>
            <person name="Cordeiro R."/>
            <person name="Fonseca A."/>
            <person name="Goncalves V."/>
        </authorList>
    </citation>
    <scope>NUCLEOTIDE SEQUENCE</scope>
    <source>
        <strain evidence="2">BACA0141</strain>
    </source>
</reference>
<sequence>MKFLNQFFSAFFAVVLTFAIALGISINPSYAQTTLSADTAEECKVLQTSLQTLVKASNFKNADQMVEILNVSVQDLENVKLSNPVLQSVRSGYVKAIANLAQVVKEIGAEHPDHQPLKSQYFKPSFTAFSQEISPWIQKAVTECPSK</sequence>
<dbReference type="RefSeq" id="WP_330484575.1">
    <property type="nucleotide sequence ID" value="NZ_JAZBJZ010000065.1"/>
</dbReference>
<name>A0AAW9Q0L2_9CYAN</name>
<evidence type="ECO:0000313" key="2">
    <source>
        <dbReference type="EMBL" id="MEE3718143.1"/>
    </source>
</evidence>
<organism evidence="2 3">
    <name type="scientific">Tumidithrix elongata BACA0141</name>
    <dbReference type="NCBI Taxonomy" id="2716417"/>
    <lineage>
        <taxon>Bacteria</taxon>
        <taxon>Bacillati</taxon>
        <taxon>Cyanobacteriota</taxon>
        <taxon>Cyanophyceae</taxon>
        <taxon>Pseudanabaenales</taxon>
        <taxon>Pseudanabaenaceae</taxon>
        <taxon>Tumidithrix</taxon>
        <taxon>Tumidithrix elongata</taxon>
    </lineage>
</organism>
<keyword evidence="1" id="KW-0732">Signal</keyword>
<feature type="chain" id="PRO_5043768397" evidence="1">
    <location>
        <begin position="32"/>
        <end position="147"/>
    </location>
</feature>
<dbReference type="EMBL" id="JAZBJZ010000065">
    <property type="protein sequence ID" value="MEE3718143.1"/>
    <property type="molecule type" value="Genomic_DNA"/>
</dbReference>
<evidence type="ECO:0000313" key="3">
    <source>
        <dbReference type="Proteomes" id="UP001333818"/>
    </source>
</evidence>
<dbReference type="AlphaFoldDB" id="A0AAW9Q0L2"/>
<accession>A0AAW9Q0L2</accession>
<feature type="signal peptide" evidence="1">
    <location>
        <begin position="1"/>
        <end position="31"/>
    </location>
</feature>
<evidence type="ECO:0000256" key="1">
    <source>
        <dbReference type="SAM" id="SignalP"/>
    </source>
</evidence>